<keyword evidence="8" id="KW-0460">Magnesium</keyword>
<organism evidence="13 14">
    <name type="scientific">Marasmius crinis-equi</name>
    <dbReference type="NCBI Taxonomy" id="585013"/>
    <lineage>
        <taxon>Eukaryota</taxon>
        <taxon>Fungi</taxon>
        <taxon>Dikarya</taxon>
        <taxon>Basidiomycota</taxon>
        <taxon>Agaricomycotina</taxon>
        <taxon>Agaricomycetes</taxon>
        <taxon>Agaricomycetidae</taxon>
        <taxon>Agaricales</taxon>
        <taxon>Marasmiineae</taxon>
        <taxon>Marasmiaceae</taxon>
        <taxon>Marasmius</taxon>
    </lineage>
</organism>
<keyword evidence="9" id="KW-0234">DNA repair</keyword>
<dbReference type="InterPro" id="IPR051547">
    <property type="entry name" value="TDP2-like"/>
</dbReference>
<keyword evidence="6" id="KW-0227">DNA damage</keyword>
<gene>
    <name evidence="13" type="ORF">V5O48_001060</name>
</gene>
<dbReference type="InterPro" id="IPR005135">
    <property type="entry name" value="Endo/exonuclease/phosphatase"/>
</dbReference>
<keyword evidence="10" id="KW-0539">Nucleus</keyword>
<evidence type="ECO:0000256" key="3">
    <source>
        <dbReference type="ARBA" id="ARBA00004322"/>
    </source>
</evidence>
<evidence type="ECO:0000313" key="13">
    <source>
        <dbReference type="EMBL" id="KAL0580968.1"/>
    </source>
</evidence>
<evidence type="ECO:0000256" key="6">
    <source>
        <dbReference type="ARBA" id="ARBA00022763"/>
    </source>
</evidence>
<dbReference type="Proteomes" id="UP001465976">
    <property type="component" value="Unassembled WGS sequence"/>
</dbReference>
<name>A0ABR3FZJ7_9AGAR</name>
<feature type="region of interest" description="Disordered" evidence="11">
    <location>
        <begin position="22"/>
        <end position="77"/>
    </location>
</feature>
<reference evidence="13 14" key="1">
    <citation type="submission" date="2024-02" db="EMBL/GenBank/DDBJ databases">
        <title>A draft genome for the cacao thread blight pathogen Marasmius crinis-equi.</title>
        <authorList>
            <person name="Cohen S.P."/>
            <person name="Baruah I.K."/>
            <person name="Amoako-Attah I."/>
            <person name="Bukari Y."/>
            <person name="Meinhardt L.W."/>
            <person name="Bailey B.A."/>
        </authorList>
    </citation>
    <scope>NUCLEOTIDE SEQUENCE [LARGE SCALE GENOMIC DNA]</scope>
    <source>
        <strain evidence="13 14">GH-76</strain>
    </source>
</reference>
<accession>A0ABR3FZJ7</accession>
<evidence type="ECO:0000313" key="14">
    <source>
        <dbReference type="Proteomes" id="UP001465976"/>
    </source>
</evidence>
<keyword evidence="7" id="KW-0378">Hydrolase</keyword>
<proteinExistence type="predicted"/>
<feature type="compositionally biased region" description="Low complexity" evidence="11">
    <location>
        <begin position="44"/>
        <end position="60"/>
    </location>
</feature>
<evidence type="ECO:0000256" key="9">
    <source>
        <dbReference type="ARBA" id="ARBA00023204"/>
    </source>
</evidence>
<dbReference type="PANTHER" id="PTHR15822:SF4">
    <property type="entry name" value="TYROSYL-DNA PHOSPHODIESTERASE 2"/>
    <property type="match status" value="1"/>
</dbReference>
<comment type="cofactor">
    <cofactor evidence="2">
        <name>Mg(2+)</name>
        <dbReference type="ChEBI" id="CHEBI:18420"/>
    </cofactor>
</comment>
<evidence type="ECO:0000256" key="11">
    <source>
        <dbReference type="SAM" id="MobiDB-lite"/>
    </source>
</evidence>
<dbReference type="PANTHER" id="PTHR15822">
    <property type="entry name" value="TRAF AND TNF RECEPTOR-ASSOCIATED PROTEIN"/>
    <property type="match status" value="1"/>
</dbReference>
<comment type="caution">
    <text evidence="13">The sequence shown here is derived from an EMBL/GenBank/DDBJ whole genome shotgun (WGS) entry which is preliminary data.</text>
</comment>
<evidence type="ECO:0000256" key="10">
    <source>
        <dbReference type="ARBA" id="ARBA00023242"/>
    </source>
</evidence>
<keyword evidence="14" id="KW-1185">Reference proteome</keyword>
<dbReference type="SUPFAM" id="SSF56219">
    <property type="entry name" value="DNase I-like"/>
    <property type="match status" value="1"/>
</dbReference>
<comment type="cofactor">
    <cofactor evidence="1">
        <name>Mn(2+)</name>
        <dbReference type="ChEBI" id="CHEBI:29035"/>
    </cofactor>
</comment>
<dbReference type="InterPro" id="IPR036691">
    <property type="entry name" value="Endo/exonu/phosph_ase_sf"/>
</dbReference>
<evidence type="ECO:0000259" key="12">
    <source>
        <dbReference type="Pfam" id="PF03372"/>
    </source>
</evidence>
<evidence type="ECO:0000256" key="5">
    <source>
        <dbReference type="ARBA" id="ARBA00022723"/>
    </source>
</evidence>
<keyword evidence="5" id="KW-0479">Metal-binding</keyword>
<dbReference type="EMBL" id="JBAHYK010000019">
    <property type="protein sequence ID" value="KAL0580968.1"/>
    <property type="molecule type" value="Genomic_DNA"/>
</dbReference>
<evidence type="ECO:0000256" key="1">
    <source>
        <dbReference type="ARBA" id="ARBA00001936"/>
    </source>
</evidence>
<evidence type="ECO:0000256" key="2">
    <source>
        <dbReference type="ARBA" id="ARBA00001946"/>
    </source>
</evidence>
<sequence>MSMVHPSIGTSEEEEIFIPPLEGYEDLDDTPDPSPIEPTYPQATSFRSTTPRGRTPTPATYPKVATPDHHATGPTSEPCQVYRQWPLRLQHFKKSKQEWCAAPTKPREKGKVAPKTLALATWNIDFMSHYPQQRVRAALDELRDHILPIDKKTKALKPCVVLLQEVHATMLEVIRSCPWVQGNFYVTPLNHLKWPNPHTYGNVTLVHRSLQVDQAFLLEYRLSPSSRSAIMIDVKLHSDKVLRIANTHLESMDMNVRRQEQLGMCARYCWGEGIDGGVIAGDLNAIDPDWETQVEQAGMEDAFQEGRHDRPEEGFTWGYQCNTEADKQYPRGRLDRILFTPETGFEVTRPVVVGKGARDAGGRFISDHYGLAADIHVQA</sequence>
<evidence type="ECO:0000256" key="8">
    <source>
        <dbReference type="ARBA" id="ARBA00022842"/>
    </source>
</evidence>
<evidence type="ECO:0000256" key="4">
    <source>
        <dbReference type="ARBA" id="ARBA00022722"/>
    </source>
</evidence>
<comment type="subcellular location">
    <subcellularLocation>
        <location evidence="3">Nucleus</location>
        <location evidence="3">PML body</location>
    </subcellularLocation>
</comment>
<feature type="domain" description="Endonuclease/exonuclease/phosphatase" evidence="12">
    <location>
        <begin position="120"/>
        <end position="368"/>
    </location>
</feature>
<dbReference type="Pfam" id="PF03372">
    <property type="entry name" value="Exo_endo_phos"/>
    <property type="match status" value="1"/>
</dbReference>
<protein>
    <recommendedName>
        <fullName evidence="12">Endonuclease/exonuclease/phosphatase domain-containing protein</fullName>
    </recommendedName>
</protein>
<dbReference type="Gene3D" id="3.60.10.10">
    <property type="entry name" value="Endonuclease/exonuclease/phosphatase"/>
    <property type="match status" value="1"/>
</dbReference>
<keyword evidence="4" id="KW-0540">Nuclease</keyword>
<dbReference type="CDD" id="cd09080">
    <property type="entry name" value="TDP2"/>
    <property type="match status" value="1"/>
</dbReference>
<evidence type="ECO:0000256" key="7">
    <source>
        <dbReference type="ARBA" id="ARBA00022801"/>
    </source>
</evidence>